<dbReference type="InterPro" id="IPR040676">
    <property type="entry name" value="DUF5641"/>
</dbReference>
<dbReference type="GeneID" id="110252203"/>
<evidence type="ECO:0000259" key="1">
    <source>
        <dbReference type="PROSITE" id="PS50994"/>
    </source>
</evidence>
<dbReference type="PANTHER" id="PTHR47331">
    <property type="entry name" value="PHD-TYPE DOMAIN-CONTAINING PROTEIN"/>
    <property type="match status" value="1"/>
</dbReference>
<dbReference type="InterPro" id="IPR036397">
    <property type="entry name" value="RNaseH_sf"/>
</dbReference>
<dbReference type="InterPro" id="IPR001584">
    <property type="entry name" value="Integrase_cat-core"/>
</dbReference>
<feature type="domain" description="Integrase catalytic" evidence="1">
    <location>
        <begin position="14"/>
        <end position="202"/>
    </location>
</feature>
<accession>A0A913Y3N4</accession>
<dbReference type="EnsemblMetazoa" id="XM_021058969.1">
    <property type="protein sequence ID" value="XP_020914628.1"/>
    <property type="gene ID" value="LOC110252203"/>
</dbReference>
<dbReference type="OrthoDB" id="6021331at2759"/>
<evidence type="ECO:0000313" key="2">
    <source>
        <dbReference type="EnsemblMetazoa" id="XP_020914628.1"/>
    </source>
</evidence>
<dbReference type="SUPFAM" id="SSF53098">
    <property type="entry name" value="Ribonuclease H-like"/>
    <property type="match status" value="1"/>
</dbReference>
<dbReference type="InterPro" id="IPR012337">
    <property type="entry name" value="RNaseH-like_sf"/>
</dbReference>
<name>A0A913Y3N4_EXADI</name>
<sequence>MPPMPPLPVQRVTSKTQPFAETGLDYIGPLNIRNDLGEISKVWICLFTCLTVRAIHLEVIRDLSTEQFLLCLRRFISLYGTPTRIYSDNASQLKLADKCTAKIRNDVKSCDDVQNYIAEQSIHWHFITENAPWMGGFYERLVALVKKALKRTLERSCITYDQFNTTVAEISAILNTHPLVYMTDYLNSGTVLTPQCFLRLKEDVKTGIPDALPSYDSKDPDFVINQTSEETLLQTWVHCQEHLKYFWRIWTDEYVLSLREKHRSPNLPKKHKRVHPQINVNDAVLIHDSLPRGSWRLGMVNELITSKDGQIRSAKVTLPSKNILTRPINLLYPLECSSEKDSIVKYQVLDKLNDVLPPQASIRPSRRAAEKAKAWFKEIAPKLQE</sequence>
<dbReference type="Proteomes" id="UP000887567">
    <property type="component" value="Unplaced"/>
</dbReference>
<dbReference type="GO" id="GO:0015074">
    <property type="term" value="P:DNA integration"/>
    <property type="evidence" value="ECO:0007669"/>
    <property type="project" value="InterPro"/>
</dbReference>
<dbReference type="OMA" id="TIMEQNI"/>
<dbReference type="Gene3D" id="3.30.420.10">
    <property type="entry name" value="Ribonuclease H-like superfamily/Ribonuclease H"/>
    <property type="match status" value="1"/>
</dbReference>
<keyword evidence="3" id="KW-1185">Reference proteome</keyword>
<organism evidence="2 3">
    <name type="scientific">Exaiptasia diaphana</name>
    <name type="common">Tropical sea anemone</name>
    <name type="synonym">Aiptasia pulchella</name>
    <dbReference type="NCBI Taxonomy" id="2652724"/>
    <lineage>
        <taxon>Eukaryota</taxon>
        <taxon>Metazoa</taxon>
        <taxon>Cnidaria</taxon>
        <taxon>Anthozoa</taxon>
        <taxon>Hexacorallia</taxon>
        <taxon>Actiniaria</taxon>
        <taxon>Aiptasiidae</taxon>
        <taxon>Exaiptasia</taxon>
    </lineage>
</organism>
<dbReference type="AlphaFoldDB" id="A0A913Y3N4"/>
<dbReference type="RefSeq" id="XP_020914628.1">
    <property type="nucleotide sequence ID" value="XM_021058969.1"/>
</dbReference>
<dbReference type="Pfam" id="PF18701">
    <property type="entry name" value="DUF5641"/>
    <property type="match status" value="1"/>
</dbReference>
<reference evidence="2" key="1">
    <citation type="submission" date="2022-11" db="UniProtKB">
        <authorList>
            <consortium name="EnsemblMetazoa"/>
        </authorList>
    </citation>
    <scope>IDENTIFICATION</scope>
</reference>
<dbReference type="PANTHER" id="PTHR47331:SF2">
    <property type="match status" value="1"/>
</dbReference>
<protein>
    <recommendedName>
        <fullName evidence="1">Integrase catalytic domain-containing protein</fullName>
    </recommendedName>
</protein>
<proteinExistence type="predicted"/>
<dbReference type="PROSITE" id="PS50994">
    <property type="entry name" value="INTEGRASE"/>
    <property type="match status" value="1"/>
</dbReference>
<evidence type="ECO:0000313" key="3">
    <source>
        <dbReference type="Proteomes" id="UP000887567"/>
    </source>
</evidence>
<dbReference type="KEGG" id="epa:110252203"/>
<dbReference type="GO" id="GO:0003676">
    <property type="term" value="F:nucleic acid binding"/>
    <property type="evidence" value="ECO:0007669"/>
    <property type="project" value="InterPro"/>
</dbReference>